<dbReference type="PANTHER" id="PTHR42732:SF1">
    <property type="entry name" value="BETA-MANNOSIDASE"/>
    <property type="match status" value="1"/>
</dbReference>
<dbReference type="Gene3D" id="2.60.120.260">
    <property type="entry name" value="Galactose-binding domain-like"/>
    <property type="match status" value="1"/>
</dbReference>
<dbReference type="Pfam" id="PF02837">
    <property type="entry name" value="Glyco_hydro_2_N"/>
    <property type="match status" value="1"/>
</dbReference>
<dbReference type="KEGG" id="txy:Thexy_2031"/>
<name>F6BK24_THEXL</name>
<evidence type="ECO:0000259" key="6">
    <source>
        <dbReference type="Pfam" id="PF02836"/>
    </source>
</evidence>
<dbReference type="Proteomes" id="UP000007239">
    <property type="component" value="Chromosome"/>
</dbReference>
<dbReference type="InterPro" id="IPR036156">
    <property type="entry name" value="Beta-gal/glucu_dom_sf"/>
</dbReference>
<dbReference type="PROSITE" id="PS00719">
    <property type="entry name" value="GLYCOSYL_HYDROL_F2_1"/>
    <property type="match status" value="1"/>
</dbReference>
<feature type="domain" description="Glycosyl hydrolases family 2 sugar binding" evidence="7">
    <location>
        <begin position="38"/>
        <end position="153"/>
    </location>
</feature>
<dbReference type="InterPro" id="IPR023230">
    <property type="entry name" value="Glyco_hydro_2_CS"/>
</dbReference>
<dbReference type="SUPFAM" id="SSF51445">
    <property type="entry name" value="(Trans)glycosidases"/>
    <property type="match status" value="1"/>
</dbReference>
<evidence type="ECO:0000256" key="3">
    <source>
        <dbReference type="ARBA" id="ARBA00023295"/>
    </source>
</evidence>
<dbReference type="STRING" id="858215.Thexy_2031"/>
<comment type="similarity">
    <text evidence="1 4">Belongs to the glycosyl hydrolase 2 family.</text>
</comment>
<dbReference type="InterPro" id="IPR013783">
    <property type="entry name" value="Ig-like_fold"/>
</dbReference>
<dbReference type="InterPro" id="IPR006102">
    <property type="entry name" value="Ig-like_GH2"/>
</dbReference>
<dbReference type="RefSeq" id="WP_013788775.1">
    <property type="nucleotide sequence ID" value="NC_015555.1"/>
</dbReference>
<dbReference type="AlphaFoldDB" id="F6BK24"/>
<gene>
    <name evidence="9" type="ordered locus">Thexy_2031</name>
</gene>
<proteinExistence type="inferred from homology"/>
<protein>
    <submittedName>
        <fullName evidence="9">Beta-galactosidase</fullName>
        <ecNumber evidence="9">3.2.1.23</ecNumber>
    </submittedName>
</protein>
<organism evidence="9 10">
    <name type="scientific">Thermoanaerobacterium xylanolyticum (strain ATCC 49914 / DSM 7097 / LX-11)</name>
    <dbReference type="NCBI Taxonomy" id="858215"/>
    <lineage>
        <taxon>Bacteria</taxon>
        <taxon>Bacillati</taxon>
        <taxon>Bacillota</taxon>
        <taxon>Clostridia</taxon>
        <taxon>Thermoanaerobacterales</taxon>
        <taxon>Thermoanaerobacteraceae</taxon>
        <taxon>Thermoanaerobacterium</taxon>
    </lineage>
</organism>
<feature type="domain" description="Glycoside hydrolase family 2 catalytic" evidence="6">
    <location>
        <begin position="274"/>
        <end position="545"/>
    </location>
</feature>
<dbReference type="GO" id="GO:0004565">
    <property type="term" value="F:beta-galactosidase activity"/>
    <property type="evidence" value="ECO:0007669"/>
    <property type="project" value="UniProtKB-EC"/>
</dbReference>
<dbReference type="SUPFAM" id="SSF49785">
    <property type="entry name" value="Galactose-binding domain-like"/>
    <property type="match status" value="1"/>
</dbReference>
<dbReference type="PANTHER" id="PTHR42732">
    <property type="entry name" value="BETA-GALACTOSIDASE"/>
    <property type="match status" value="1"/>
</dbReference>
<sequence>MREIIHINNNWYFKAKYEDGYEKVDDLEKFEIVNLPHTNVELPYNYFDEKMYQVKSCYKYPLNISDEYRGKAIYLHFEGVMAYAQVYLNDLYIGEHKGGYTPFDVRIDEAYDWGRKVNIVTVVVDSTERNDIPPFGGQIDYLTYGGIYREVSLGIYDDVFIKNTKVETHGIYDDEKSLNLIVHLENLNQQSGNVKFKVKINEKNGKEVSYREFNTYVDAAKNVYSFNIENLRDIKLWDVDNPNLYEIKVGMEINNFSDEYVDTFGFREAVFKPDGFYLNGKKLKLRGLNRHQSYPYVGYAMPKRVQEKDAEILKNDLHLNIVRTSHYPQSKHFLNKCDELGLLVFEEIPGWQHIGNDEWKKVAEENLREMIKRDWNHPSIILWGVRINESQDDDAFYKNMNKIAHEMDATRQTGGVRYITNSSFLEDVYTFNDFIHDGINKPLRKQQEVTGLEYNVPYLVTEYNGHMYPTKRFDNEERQMEHCLRHLRVQNASYLDDNISGAIGWCAFDYNTHKDFGSGDRICYHGVMDMFRLPKFASYVYKSQVSPDVEPVLEPVTFWARGERSIGGVIPLVIFTNCDYIELHYGSKTKIDKIYPNRVEYKGIPYPPVIVDYSIIKPEEVGSWGMKWEDLYLRGFYKNNVVIERKFSTEPIPTQLYVMPDDVLLDASQKDATRIVVKILDQYGNLLPFIDEVIKIEIEGPAKLQGPNEIALIGGAIAFWVETINEGGVINIKVKSKSLGQKNVMIKVE</sequence>
<dbReference type="EC" id="3.2.1.23" evidence="9"/>
<dbReference type="InterPro" id="IPR023232">
    <property type="entry name" value="Glyco_hydro_2_AS"/>
</dbReference>
<dbReference type="PROSITE" id="PS00608">
    <property type="entry name" value="GLYCOSYL_HYDROL_F2_2"/>
    <property type="match status" value="1"/>
</dbReference>
<dbReference type="GO" id="GO:0005975">
    <property type="term" value="P:carbohydrate metabolic process"/>
    <property type="evidence" value="ECO:0007669"/>
    <property type="project" value="InterPro"/>
</dbReference>
<dbReference type="HOGENOM" id="CLU_006501_5_1_9"/>
<reference evidence="9" key="1">
    <citation type="submission" date="2011-05" db="EMBL/GenBank/DDBJ databases">
        <title>Complete sequence of Thermoanaerobacterium xylanolyticum LX-11.</title>
        <authorList>
            <consortium name="US DOE Joint Genome Institute"/>
            <person name="Lucas S."/>
            <person name="Han J."/>
            <person name="Lapidus A."/>
            <person name="Cheng J.-F."/>
            <person name="Goodwin L."/>
            <person name="Pitluck S."/>
            <person name="Peters L."/>
            <person name="Mikhailova N."/>
            <person name="Lu M."/>
            <person name="Han C."/>
            <person name="Tapia R."/>
            <person name="Land M."/>
            <person name="Hauser L."/>
            <person name="Kyrpides N."/>
            <person name="Ivanova N."/>
            <person name="Pagani I."/>
            <person name="Hemme C."/>
            <person name="Woyke T."/>
        </authorList>
    </citation>
    <scope>NUCLEOTIDE SEQUENCE</scope>
    <source>
        <strain evidence="9">LX-11</strain>
    </source>
</reference>
<evidence type="ECO:0000313" key="9">
    <source>
        <dbReference type="EMBL" id="AEF18045.1"/>
    </source>
</evidence>
<keyword evidence="10" id="KW-1185">Reference proteome</keyword>
<evidence type="ECO:0000259" key="7">
    <source>
        <dbReference type="Pfam" id="PF02837"/>
    </source>
</evidence>
<dbReference type="eggNOG" id="COG3250">
    <property type="taxonomic scope" value="Bacteria"/>
</dbReference>
<evidence type="ECO:0000313" key="10">
    <source>
        <dbReference type="Proteomes" id="UP000007239"/>
    </source>
</evidence>
<dbReference type="Gene3D" id="3.20.20.80">
    <property type="entry name" value="Glycosidases"/>
    <property type="match status" value="1"/>
</dbReference>
<dbReference type="EMBL" id="CP002739">
    <property type="protein sequence ID" value="AEF18045.1"/>
    <property type="molecule type" value="Genomic_DNA"/>
</dbReference>
<dbReference type="InterPro" id="IPR006101">
    <property type="entry name" value="Glyco_hydro_2"/>
</dbReference>
<keyword evidence="3 4" id="KW-0326">Glycosidase</keyword>
<dbReference type="InterPro" id="IPR006104">
    <property type="entry name" value="Glyco_hydro_2_N"/>
</dbReference>
<evidence type="ECO:0000256" key="1">
    <source>
        <dbReference type="ARBA" id="ARBA00007401"/>
    </source>
</evidence>
<dbReference type="Pfam" id="PF00703">
    <property type="entry name" value="Glyco_hydro_2"/>
    <property type="match status" value="1"/>
</dbReference>
<evidence type="ECO:0000259" key="8">
    <source>
        <dbReference type="Pfam" id="PF18565"/>
    </source>
</evidence>
<evidence type="ECO:0000256" key="2">
    <source>
        <dbReference type="ARBA" id="ARBA00022801"/>
    </source>
</evidence>
<feature type="domain" description="Glycoside hydrolase family 2 immunoglobulin-like beta-sandwich" evidence="5">
    <location>
        <begin position="159"/>
        <end position="267"/>
    </location>
</feature>
<keyword evidence="2 4" id="KW-0378">Hydrolase</keyword>
<dbReference type="SUPFAM" id="SSF49303">
    <property type="entry name" value="beta-Galactosidase/glucuronidase domain"/>
    <property type="match status" value="1"/>
</dbReference>
<dbReference type="InterPro" id="IPR051913">
    <property type="entry name" value="GH2_Domain-Containing"/>
</dbReference>
<evidence type="ECO:0000259" key="5">
    <source>
        <dbReference type="Pfam" id="PF00703"/>
    </source>
</evidence>
<dbReference type="Pfam" id="PF18565">
    <property type="entry name" value="Glyco_hydro2_C5"/>
    <property type="match status" value="1"/>
</dbReference>
<accession>F6BK24</accession>
<evidence type="ECO:0000256" key="4">
    <source>
        <dbReference type="RuleBase" id="RU361154"/>
    </source>
</evidence>
<dbReference type="InterPro" id="IPR017853">
    <property type="entry name" value="GH"/>
</dbReference>
<dbReference type="InterPro" id="IPR006103">
    <property type="entry name" value="Glyco_hydro_2_cat"/>
</dbReference>
<dbReference type="PRINTS" id="PR00132">
    <property type="entry name" value="GLHYDRLASE2"/>
</dbReference>
<dbReference type="InterPro" id="IPR040605">
    <property type="entry name" value="Glyco_hydro2_dom5"/>
</dbReference>
<dbReference type="Pfam" id="PF02836">
    <property type="entry name" value="Glyco_hydro_2_C"/>
    <property type="match status" value="1"/>
</dbReference>
<dbReference type="InterPro" id="IPR008979">
    <property type="entry name" value="Galactose-bd-like_sf"/>
</dbReference>
<feature type="domain" description="Glycoside hydrolase family 2" evidence="8">
    <location>
        <begin position="658"/>
        <end position="744"/>
    </location>
</feature>
<dbReference type="Gene3D" id="2.60.40.10">
    <property type="entry name" value="Immunoglobulins"/>
    <property type="match status" value="2"/>
</dbReference>